<evidence type="ECO:0000313" key="2">
    <source>
        <dbReference type="EMBL" id="XCN72336.1"/>
    </source>
</evidence>
<evidence type="ECO:0000259" key="1">
    <source>
        <dbReference type="SMART" id="SM00989"/>
    </source>
</evidence>
<reference evidence="2" key="1">
    <citation type="journal article" date="2024" name="Syst. Appl. Microbiol.">
        <title>First single-strain enrichments of Electrothrix cable bacteria, description of E. aestuarii sp. nov. and E. rattekaaiensis sp. nov., and proposal of a cable bacteria taxonomy following the rules of the SeqCode.</title>
        <authorList>
            <person name="Plum-Jensen L.E."/>
            <person name="Schramm A."/>
            <person name="Marshall I.P.G."/>
        </authorList>
    </citation>
    <scope>NUCLEOTIDE SEQUENCE</scope>
    <source>
        <strain evidence="2">Rat1</strain>
    </source>
</reference>
<dbReference type="KEGG" id="eaj:Q3M24_18840"/>
<dbReference type="EMBL" id="CP159373">
    <property type="protein sequence ID" value="XCN72336.1"/>
    <property type="molecule type" value="Genomic_DNA"/>
</dbReference>
<sequence>MFKEERQESMFDWSMLGDISEGRPNLGNTMNVTVYRLMQFTLRDVLIRKYGVEETDRTFYEAGEEAGRQLYHNIITKKDNFEDFITELQEVLKDLKIGILRVETADIDRLTFTLTVAEDLDCSGLPMCEEQICTYDEGFIQGLLSAHTGKNFLVKEVDCWCSGDRVCRFDVRTEA</sequence>
<reference evidence="2" key="2">
    <citation type="submission" date="2024-06" db="EMBL/GenBank/DDBJ databases">
        <authorList>
            <person name="Plum-Jensen L.E."/>
            <person name="Schramm A."/>
            <person name="Marshall I.P.G."/>
        </authorList>
    </citation>
    <scope>NUCLEOTIDE SEQUENCE</scope>
    <source>
        <strain evidence="2">Rat1</strain>
    </source>
</reference>
<accession>A0AAU8LSQ5</accession>
<dbReference type="InterPro" id="IPR004096">
    <property type="entry name" value="V4R"/>
</dbReference>
<feature type="domain" description="4-vinyl reductase 4VR" evidence="1">
    <location>
        <begin position="111"/>
        <end position="173"/>
    </location>
</feature>
<dbReference type="PANTHER" id="PTHR35090">
    <property type="entry name" value="DNA-DIRECTED RNA POLYMERASE SUBUNIT I"/>
    <property type="match status" value="1"/>
</dbReference>
<name>A0AAU8LSQ5_9BACT</name>
<dbReference type="InterPro" id="IPR024096">
    <property type="entry name" value="NO_sig/Golgi_transp_ligand-bd"/>
</dbReference>
<dbReference type="Pfam" id="PF02830">
    <property type="entry name" value="V4R"/>
    <property type="match status" value="1"/>
</dbReference>
<dbReference type="SUPFAM" id="SSF111126">
    <property type="entry name" value="Ligand-binding domain in the NO signalling and Golgi transport"/>
    <property type="match status" value="1"/>
</dbReference>
<dbReference type="AlphaFoldDB" id="A0AAU8LSQ5"/>
<protein>
    <submittedName>
        <fullName evidence="2">V4R domain-containing protein</fullName>
    </submittedName>
</protein>
<gene>
    <name evidence="2" type="ORF">Q3M24_18840</name>
</gene>
<dbReference type="PANTHER" id="PTHR35090:SF2">
    <property type="entry name" value="ARSR FAMILY TRANSCRIPTIONAL REGULATOR"/>
    <property type="match status" value="1"/>
</dbReference>
<dbReference type="SMART" id="SM00989">
    <property type="entry name" value="V4R"/>
    <property type="match status" value="1"/>
</dbReference>
<proteinExistence type="predicted"/>
<dbReference type="Gene3D" id="3.30.1380.20">
    <property type="entry name" value="Trafficking protein particle complex subunit 3"/>
    <property type="match status" value="1"/>
</dbReference>
<organism evidence="2">
    <name type="scientific">Candidatus Electrothrix aestuarii</name>
    <dbReference type="NCBI Taxonomy" id="3062594"/>
    <lineage>
        <taxon>Bacteria</taxon>
        <taxon>Pseudomonadati</taxon>
        <taxon>Thermodesulfobacteriota</taxon>
        <taxon>Desulfobulbia</taxon>
        <taxon>Desulfobulbales</taxon>
        <taxon>Desulfobulbaceae</taxon>
        <taxon>Candidatus Electrothrix</taxon>
    </lineage>
</organism>